<gene>
    <name evidence="4" type="ORF">RDWZM_009316</name>
</gene>
<accession>A0A9Q0M350</accession>
<sequence>MIVLMVILVWSYPVQSFPTVPRIVSNSIVIRVRRQTPNNSTTIDSKLPNVQSTTTLNPTISTKDLKWPSWMCNYTSYPTDGCSPLVHAYCETQSNTCICRSSSTSTTTNTNRPNQKKYCLSPVQLGHQCQSSGQCRSIDPNSACFMMDGIVTDWRCRCIDGNLPMNDGRCDTNSTSTYDNYDRIQYEHCASKGMVWIVGLKRCVNRSTLPFYANRGVGRAGGGRGGGGGGHGRGSVGGRSSAALAAIVIANEYGHGYHHCYPKVTVKHHTVPKYVPYTVYEKYPIYKYEKYPVHVPVKYPVYVKEEKYHGHGYDHGYGHDEHEAYHDEPAKKASDSGTALASDGAAKSKA</sequence>
<comment type="caution">
    <text evidence="4">The sequence shown here is derived from an EMBL/GenBank/DDBJ whole genome shotgun (WGS) entry which is preliminary data.</text>
</comment>
<feature type="compositionally biased region" description="Basic and acidic residues" evidence="1">
    <location>
        <begin position="313"/>
        <end position="334"/>
    </location>
</feature>
<organism evidence="4 5">
    <name type="scientific">Blomia tropicalis</name>
    <name type="common">Mite</name>
    <dbReference type="NCBI Taxonomy" id="40697"/>
    <lineage>
        <taxon>Eukaryota</taxon>
        <taxon>Metazoa</taxon>
        <taxon>Ecdysozoa</taxon>
        <taxon>Arthropoda</taxon>
        <taxon>Chelicerata</taxon>
        <taxon>Arachnida</taxon>
        <taxon>Acari</taxon>
        <taxon>Acariformes</taxon>
        <taxon>Sarcoptiformes</taxon>
        <taxon>Astigmata</taxon>
        <taxon>Glycyphagoidea</taxon>
        <taxon>Echimyopodidae</taxon>
        <taxon>Blomia</taxon>
    </lineage>
</organism>
<evidence type="ECO:0000313" key="5">
    <source>
        <dbReference type="Proteomes" id="UP001142055"/>
    </source>
</evidence>
<name>A0A9Q0M350_BLOTA</name>
<dbReference type="InterPro" id="IPR006149">
    <property type="entry name" value="EB_dom"/>
</dbReference>
<feature type="signal peptide" evidence="2">
    <location>
        <begin position="1"/>
        <end position="16"/>
    </location>
</feature>
<reference evidence="4" key="1">
    <citation type="submission" date="2022-12" db="EMBL/GenBank/DDBJ databases">
        <title>Genome assemblies of Blomia tropicalis.</title>
        <authorList>
            <person name="Cui Y."/>
        </authorList>
    </citation>
    <scope>NUCLEOTIDE SEQUENCE</scope>
    <source>
        <tissue evidence="4">Adult mites</tissue>
    </source>
</reference>
<feature type="region of interest" description="Disordered" evidence="1">
    <location>
        <begin position="313"/>
        <end position="350"/>
    </location>
</feature>
<feature type="chain" id="PRO_5040454521" description="EB domain-containing protein" evidence="2">
    <location>
        <begin position="17"/>
        <end position="350"/>
    </location>
</feature>
<dbReference type="AlphaFoldDB" id="A0A9Q0M350"/>
<proteinExistence type="predicted"/>
<dbReference type="EMBL" id="JAPWDV010000003">
    <property type="protein sequence ID" value="KAJ6218159.1"/>
    <property type="molecule type" value="Genomic_DNA"/>
</dbReference>
<protein>
    <recommendedName>
        <fullName evidence="3">EB domain-containing protein</fullName>
    </recommendedName>
</protein>
<evidence type="ECO:0000259" key="3">
    <source>
        <dbReference type="Pfam" id="PF01683"/>
    </source>
</evidence>
<keyword evidence="5" id="KW-1185">Reference proteome</keyword>
<evidence type="ECO:0000313" key="4">
    <source>
        <dbReference type="EMBL" id="KAJ6218159.1"/>
    </source>
</evidence>
<dbReference type="Pfam" id="PF01683">
    <property type="entry name" value="EB"/>
    <property type="match status" value="1"/>
</dbReference>
<evidence type="ECO:0000256" key="1">
    <source>
        <dbReference type="SAM" id="MobiDB-lite"/>
    </source>
</evidence>
<dbReference type="Proteomes" id="UP001142055">
    <property type="component" value="Chromosome 3"/>
</dbReference>
<feature type="domain" description="EB" evidence="3">
    <location>
        <begin position="115"/>
        <end position="170"/>
    </location>
</feature>
<keyword evidence="2" id="KW-0732">Signal</keyword>
<evidence type="ECO:0000256" key="2">
    <source>
        <dbReference type="SAM" id="SignalP"/>
    </source>
</evidence>